<dbReference type="PANTHER" id="PTHR12475:SF4">
    <property type="entry name" value="PROTEIN THEM6"/>
    <property type="match status" value="1"/>
</dbReference>
<dbReference type="CDD" id="cd00586">
    <property type="entry name" value="4HBT"/>
    <property type="match status" value="1"/>
</dbReference>
<sequence>MNLYLRLIRVMLAALFGRRIGMFDDSVVAFRVWPNDLDLNLHLNNGRYLTVMDLGRTDLMIRAGLVGIIRRQGWMPVIAAVTIRYRRSIPAFARYSLRSRLLGWDGKWLYLEQSFENASGAAAAHAVVKAAFRRRGGAVPTAEIAAAFGWQGDAPDLPAYVLALRDGEEAMRDGLRGASRAA</sequence>
<name>A0ABU1JT57_9PROT</name>
<evidence type="ECO:0000313" key="2">
    <source>
        <dbReference type="Proteomes" id="UP001262410"/>
    </source>
</evidence>
<dbReference type="Gene3D" id="3.10.129.10">
    <property type="entry name" value="Hotdog Thioesterase"/>
    <property type="match status" value="1"/>
</dbReference>
<accession>A0ABU1JT57</accession>
<dbReference type="Pfam" id="PF13279">
    <property type="entry name" value="4HBT_2"/>
    <property type="match status" value="1"/>
</dbReference>
<proteinExistence type="predicted"/>
<keyword evidence="2" id="KW-1185">Reference proteome</keyword>
<dbReference type="PANTHER" id="PTHR12475">
    <property type="match status" value="1"/>
</dbReference>
<dbReference type="EMBL" id="JAVDPW010000007">
    <property type="protein sequence ID" value="MDR6291804.1"/>
    <property type="molecule type" value="Genomic_DNA"/>
</dbReference>
<evidence type="ECO:0000313" key="1">
    <source>
        <dbReference type="EMBL" id="MDR6291804.1"/>
    </source>
</evidence>
<organism evidence="1 2">
    <name type="scientific">Inquilinus ginsengisoli</name>
    <dbReference type="NCBI Taxonomy" id="363840"/>
    <lineage>
        <taxon>Bacteria</taxon>
        <taxon>Pseudomonadati</taxon>
        <taxon>Pseudomonadota</taxon>
        <taxon>Alphaproteobacteria</taxon>
        <taxon>Rhodospirillales</taxon>
        <taxon>Rhodospirillaceae</taxon>
        <taxon>Inquilinus</taxon>
    </lineage>
</organism>
<dbReference type="RefSeq" id="WP_309797321.1">
    <property type="nucleotide sequence ID" value="NZ_JAVDPW010000007.1"/>
</dbReference>
<gene>
    <name evidence="1" type="ORF">E9232_004338</name>
</gene>
<dbReference type="SUPFAM" id="SSF54637">
    <property type="entry name" value="Thioesterase/thiol ester dehydrase-isomerase"/>
    <property type="match status" value="1"/>
</dbReference>
<comment type="caution">
    <text evidence="1">The sequence shown here is derived from an EMBL/GenBank/DDBJ whole genome shotgun (WGS) entry which is preliminary data.</text>
</comment>
<dbReference type="InterPro" id="IPR051490">
    <property type="entry name" value="THEM6_lcsJ_thioesterase"/>
</dbReference>
<dbReference type="InterPro" id="IPR029069">
    <property type="entry name" value="HotDog_dom_sf"/>
</dbReference>
<protein>
    <submittedName>
        <fullName evidence="1">Acyl-CoA thioesterase FadM</fullName>
    </submittedName>
</protein>
<dbReference type="Proteomes" id="UP001262410">
    <property type="component" value="Unassembled WGS sequence"/>
</dbReference>
<reference evidence="1 2" key="1">
    <citation type="submission" date="2023-07" db="EMBL/GenBank/DDBJ databases">
        <title>Sorghum-associated microbial communities from plants grown in Nebraska, USA.</title>
        <authorList>
            <person name="Schachtman D."/>
        </authorList>
    </citation>
    <scope>NUCLEOTIDE SEQUENCE [LARGE SCALE GENOMIC DNA]</scope>
    <source>
        <strain evidence="1 2">584</strain>
    </source>
</reference>